<sequence>MSSTADIAPADPGPAAQVDAREGRTEVTAKLAEFAAPIALVVLWVAFFIATPDFLTLANIGDLLVSATILTVLALGQQFAVTVGGIDLSVGANLPWAAALLGYTTSHGYPLALGIVVAIVGGLVVGVINGVLIGRLHMTDFVVTLGMLSVLSGLTLLLTHGNTTAVNSPFLQKLALDGIGPVRWFWLLALVAALAVAGIIFRTRIGTHLLATGGRLEAARDTGIAVNRIRLFAYAMSGLLCGIAGVMLVARNGGADPSLQTTYLLSSIAAVVLGGSSLAGGKASVLGTVAGAVLFTSLINGFTILGISQYYQPVAVGAVLLLAAGISRFRK</sequence>
<keyword evidence="2" id="KW-1003">Cell membrane</keyword>
<dbReference type="GO" id="GO:0022857">
    <property type="term" value="F:transmembrane transporter activity"/>
    <property type="evidence" value="ECO:0007669"/>
    <property type="project" value="InterPro"/>
</dbReference>
<accession>A0A7K0D3K7</accession>
<dbReference type="RefSeq" id="WP_319945012.1">
    <property type="nucleotide sequence ID" value="NZ_WEGK01000006.1"/>
</dbReference>
<keyword evidence="4 6" id="KW-1133">Transmembrane helix</keyword>
<dbReference type="InterPro" id="IPR001851">
    <property type="entry name" value="ABC_transp_permease"/>
</dbReference>
<dbReference type="GO" id="GO:0005886">
    <property type="term" value="C:plasma membrane"/>
    <property type="evidence" value="ECO:0007669"/>
    <property type="project" value="UniProtKB-SubCell"/>
</dbReference>
<evidence type="ECO:0000256" key="2">
    <source>
        <dbReference type="ARBA" id="ARBA00022475"/>
    </source>
</evidence>
<dbReference type="Proteomes" id="UP000438448">
    <property type="component" value="Unassembled WGS sequence"/>
</dbReference>
<organism evidence="7 8">
    <name type="scientific">Nocardia macrotermitis</name>
    <dbReference type="NCBI Taxonomy" id="2585198"/>
    <lineage>
        <taxon>Bacteria</taxon>
        <taxon>Bacillati</taxon>
        <taxon>Actinomycetota</taxon>
        <taxon>Actinomycetes</taxon>
        <taxon>Mycobacteriales</taxon>
        <taxon>Nocardiaceae</taxon>
        <taxon>Nocardia</taxon>
    </lineage>
</organism>
<gene>
    <name evidence="7" type="primary">rbsC_2</name>
    <name evidence="7" type="ORF">NRB20_34010</name>
</gene>
<evidence type="ECO:0000256" key="5">
    <source>
        <dbReference type="ARBA" id="ARBA00023136"/>
    </source>
</evidence>
<feature type="transmembrane region" description="Helical" evidence="6">
    <location>
        <begin position="262"/>
        <end position="279"/>
    </location>
</feature>
<feature type="transmembrane region" description="Helical" evidence="6">
    <location>
        <begin position="88"/>
        <end position="105"/>
    </location>
</feature>
<dbReference type="AlphaFoldDB" id="A0A7K0D3K7"/>
<feature type="transmembrane region" description="Helical" evidence="6">
    <location>
        <begin position="310"/>
        <end position="329"/>
    </location>
</feature>
<feature type="transmembrane region" description="Helical" evidence="6">
    <location>
        <begin position="141"/>
        <end position="161"/>
    </location>
</feature>
<evidence type="ECO:0000256" key="1">
    <source>
        <dbReference type="ARBA" id="ARBA00004651"/>
    </source>
</evidence>
<keyword evidence="3 6" id="KW-0812">Transmembrane</keyword>
<keyword evidence="8" id="KW-1185">Reference proteome</keyword>
<feature type="transmembrane region" description="Helical" evidence="6">
    <location>
        <begin position="286"/>
        <end position="304"/>
    </location>
</feature>
<feature type="transmembrane region" description="Helical" evidence="6">
    <location>
        <begin position="181"/>
        <end position="201"/>
    </location>
</feature>
<name>A0A7K0D3K7_9NOCA</name>
<reference evidence="7 8" key="1">
    <citation type="submission" date="2019-10" db="EMBL/GenBank/DDBJ databases">
        <title>Nocardia macrotermitis sp. nov. and Nocardia aurantia sp. nov., isolated from the gut of fungus growing-termite Macrotermes natalensis.</title>
        <authorList>
            <person name="Benndorf R."/>
            <person name="Schwitalla J."/>
            <person name="Martin K."/>
            <person name="De Beer W."/>
            <person name="Kaster A.-K."/>
            <person name="Vollmers J."/>
            <person name="Poulsen M."/>
            <person name="Beemelmanns C."/>
        </authorList>
    </citation>
    <scope>NUCLEOTIDE SEQUENCE [LARGE SCALE GENOMIC DNA]</scope>
    <source>
        <strain evidence="7 8">RB20</strain>
    </source>
</reference>
<feature type="transmembrane region" description="Helical" evidence="6">
    <location>
        <begin position="231"/>
        <end position="250"/>
    </location>
</feature>
<evidence type="ECO:0000313" key="7">
    <source>
        <dbReference type="EMBL" id="MQY20299.1"/>
    </source>
</evidence>
<feature type="transmembrane region" description="Helical" evidence="6">
    <location>
        <begin position="111"/>
        <end position="134"/>
    </location>
</feature>
<protein>
    <submittedName>
        <fullName evidence="7">Ribose import permease protein RbsC</fullName>
    </submittedName>
</protein>
<proteinExistence type="predicted"/>
<feature type="transmembrane region" description="Helical" evidence="6">
    <location>
        <begin position="31"/>
        <end position="50"/>
    </location>
</feature>
<dbReference type="EMBL" id="WEGK01000006">
    <property type="protein sequence ID" value="MQY20299.1"/>
    <property type="molecule type" value="Genomic_DNA"/>
</dbReference>
<comment type="subcellular location">
    <subcellularLocation>
        <location evidence="1">Cell membrane</location>
        <topology evidence="1">Multi-pass membrane protein</topology>
    </subcellularLocation>
</comment>
<evidence type="ECO:0000313" key="8">
    <source>
        <dbReference type="Proteomes" id="UP000438448"/>
    </source>
</evidence>
<keyword evidence="5 6" id="KW-0472">Membrane</keyword>
<dbReference type="CDD" id="cd06579">
    <property type="entry name" value="TM_PBP1_transp_AraH_like"/>
    <property type="match status" value="1"/>
</dbReference>
<evidence type="ECO:0000256" key="6">
    <source>
        <dbReference type="SAM" id="Phobius"/>
    </source>
</evidence>
<comment type="caution">
    <text evidence="7">The sequence shown here is derived from an EMBL/GenBank/DDBJ whole genome shotgun (WGS) entry which is preliminary data.</text>
</comment>
<feature type="transmembrane region" description="Helical" evidence="6">
    <location>
        <begin position="56"/>
        <end position="76"/>
    </location>
</feature>
<dbReference type="PANTHER" id="PTHR32196">
    <property type="entry name" value="ABC TRANSPORTER PERMEASE PROTEIN YPHD-RELATED-RELATED"/>
    <property type="match status" value="1"/>
</dbReference>
<evidence type="ECO:0000256" key="4">
    <source>
        <dbReference type="ARBA" id="ARBA00022989"/>
    </source>
</evidence>
<dbReference type="Pfam" id="PF02653">
    <property type="entry name" value="BPD_transp_2"/>
    <property type="match status" value="1"/>
</dbReference>
<evidence type="ECO:0000256" key="3">
    <source>
        <dbReference type="ARBA" id="ARBA00022692"/>
    </source>
</evidence>